<dbReference type="Proteomes" id="UP001501470">
    <property type="component" value="Unassembled WGS sequence"/>
</dbReference>
<accession>A0ABN2AFQ0</accession>
<comment type="caution">
    <text evidence="2">The sequence shown here is derived from an EMBL/GenBank/DDBJ whole genome shotgun (WGS) entry which is preliminary data.</text>
</comment>
<dbReference type="EMBL" id="BAAAQD010000006">
    <property type="protein sequence ID" value="GAA1516543.1"/>
    <property type="molecule type" value="Genomic_DNA"/>
</dbReference>
<dbReference type="Pfam" id="PF00668">
    <property type="entry name" value="Condensation"/>
    <property type="match status" value="1"/>
</dbReference>
<sequence>MTEPLTLHRLPFAGGRSGTGPLTWGQRAIWNAIGRTVPNDHYFNLDRIVDLGPRTVPVDAALGALAALVARHEALRTRLGSTGGTPEQVLAAAGVLDVSMVDGGDDPAAAAARARDTLAGTAFDYRAEWPVRAALVTRGGAVSHLVLVLCHLATDGHGAEVLARELRLLALRGDRGLRAPETNPLDLAEEQQSPEGHRRGAAALSYWAEQFTRIPATMFPTTAAPPQAPRYWTGRIVSTALPGAVDALAAQHGVSGSTVLLTAAGALAAAAGGHPTTAVMPIVGNRFTTGHRDLVSTLSQDGLFVLDVDRPTFGALLRPGWQAALRGYRAAAYDPAGWDAMFADAEAARGEPVHPYCCFNDMRLIDGRPLRTATDLRALQRDTRFDFPATQERVACRYCLHVTLDGQALVVTLTADTAYLPPAAIEAHLRAIEELLVRAAGSDVPMSTLTGLL</sequence>
<feature type="domain" description="Condensation" evidence="1">
    <location>
        <begin position="59"/>
        <end position="286"/>
    </location>
</feature>
<dbReference type="Gene3D" id="3.30.559.10">
    <property type="entry name" value="Chloramphenicol acetyltransferase-like domain"/>
    <property type="match status" value="1"/>
</dbReference>
<gene>
    <name evidence="2" type="ORF">GCM10009827_034110</name>
</gene>
<protein>
    <recommendedName>
        <fullName evidence="1">Condensation domain-containing protein</fullName>
    </recommendedName>
</protein>
<evidence type="ECO:0000259" key="1">
    <source>
        <dbReference type="Pfam" id="PF00668"/>
    </source>
</evidence>
<keyword evidence="3" id="KW-1185">Reference proteome</keyword>
<reference evidence="3" key="1">
    <citation type="journal article" date="2019" name="Int. J. Syst. Evol. Microbiol.">
        <title>The Global Catalogue of Microorganisms (GCM) 10K type strain sequencing project: providing services to taxonomists for standard genome sequencing and annotation.</title>
        <authorList>
            <consortium name="The Broad Institute Genomics Platform"/>
            <consortium name="The Broad Institute Genome Sequencing Center for Infectious Disease"/>
            <person name="Wu L."/>
            <person name="Ma J."/>
        </authorList>
    </citation>
    <scope>NUCLEOTIDE SEQUENCE [LARGE SCALE GENOMIC DNA]</scope>
    <source>
        <strain evidence="3">JCM 15933</strain>
    </source>
</reference>
<dbReference type="InterPro" id="IPR001242">
    <property type="entry name" value="Condensation_dom"/>
</dbReference>
<organism evidence="2 3">
    <name type="scientific">Dactylosporangium maewongense</name>
    <dbReference type="NCBI Taxonomy" id="634393"/>
    <lineage>
        <taxon>Bacteria</taxon>
        <taxon>Bacillati</taxon>
        <taxon>Actinomycetota</taxon>
        <taxon>Actinomycetes</taxon>
        <taxon>Micromonosporales</taxon>
        <taxon>Micromonosporaceae</taxon>
        <taxon>Dactylosporangium</taxon>
    </lineage>
</organism>
<proteinExistence type="predicted"/>
<dbReference type="PANTHER" id="PTHR45527">
    <property type="entry name" value="NONRIBOSOMAL PEPTIDE SYNTHETASE"/>
    <property type="match status" value="1"/>
</dbReference>
<evidence type="ECO:0000313" key="2">
    <source>
        <dbReference type="EMBL" id="GAA1516543.1"/>
    </source>
</evidence>
<dbReference type="SUPFAM" id="SSF52777">
    <property type="entry name" value="CoA-dependent acyltransferases"/>
    <property type="match status" value="2"/>
</dbReference>
<dbReference type="InterPro" id="IPR023213">
    <property type="entry name" value="CAT-like_dom_sf"/>
</dbReference>
<dbReference type="PANTHER" id="PTHR45527:SF1">
    <property type="entry name" value="FATTY ACID SYNTHASE"/>
    <property type="match status" value="1"/>
</dbReference>
<name>A0ABN2AFQ0_9ACTN</name>
<evidence type="ECO:0000313" key="3">
    <source>
        <dbReference type="Proteomes" id="UP001501470"/>
    </source>
</evidence>
<dbReference type="RefSeq" id="WP_344502902.1">
    <property type="nucleotide sequence ID" value="NZ_BAAAQD010000006.1"/>
</dbReference>
<dbReference type="Gene3D" id="3.30.559.30">
    <property type="entry name" value="Nonribosomal peptide synthetase, condensation domain"/>
    <property type="match status" value="1"/>
</dbReference>